<dbReference type="PANTHER" id="PTHR42920:SF14">
    <property type="entry name" value="TRANSPORTER, DRUG_METABOLITE EXPORTER FAMILY"/>
    <property type="match status" value="1"/>
</dbReference>
<sequence length="338" mass="36364">MNKLVEDRATVAGYPAAAHNTSLVTVRRGYMTGVALCVCATVLMGIMFPVMTSALRHVDPFTFTSLRYVIAGSAFLVLMRVKEGPSAFRFKGEPIALAWLLGSIGFCGFGSFVFLGQQLAGRDGALTASIMMATQPMMGLIVNSIVRKMLPPLYSFLFILMSFAGVALVVTKGNIAALLSEPQHYSANALIVVGALCWVIYTFSASYFKSWSALKYTTMTTLLGLTTIIGLNVLLFALHVVPVPTTAMLIAIVPHLLYMGPVAGFTAILFWNMGNRILTPLNGVLFMDVLPVTTFVVSAMSGLIPTHMQIAGACMTGAALILNNLYLRRRTRRVAAGS</sequence>
<evidence type="ECO:0000256" key="1">
    <source>
        <dbReference type="ARBA" id="ARBA00004651"/>
    </source>
</evidence>
<dbReference type="Pfam" id="PF00892">
    <property type="entry name" value="EamA"/>
    <property type="match status" value="1"/>
</dbReference>
<reference evidence="9" key="1">
    <citation type="submission" date="2017-01" db="EMBL/GenBank/DDBJ databases">
        <title>Genome Analysis of Deinococcus marmoris KOPRI26562.</title>
        <authorList>
            <person name="Kim J.H."/>
            <person name="Oh H.-M."/>
        </authorList>
    </citation>
    <scope>NUCLEOTIDE SEQUENCE [LARGE SCALE GENOMIC DNA]</scope>
    <source>
        <strain evidence="9">PAMC 26633</strain>
    </source>
</reference>
<dbReference type="Proteomes" id="UP000214720">
    <property type="component" value="Unassembled WGS sequence"/>
</dbReference>
<gene>
    <name evidence="8" type="ORF">BSU04_35755</name>
</gene>
<dbReference type="SUPFAM" id="SSF103481">
    <property type="entry name" value="Multidrug resistance efflux transporter EmrE"/>
    <property type="match status" value="1"/>
</dbReference>
<evidence type="ECO:0000259" key="7">
    <source>
        <dbReference type="Pfam" id="PF00892"/>
    </source>
</evidence>
<name>A0A226WRV1_CABSO</name>
<evidence type="ECO:0000313" key="8">
    <source>
        <dbReference type="EMBL" id="OXC73549.1"/>
    </source>
</evidence>
<accession>A0A226WRV1</accession>
<feature type="transmembrane region" description="Helical" evidence="6">
    <location>
        <begin position="247"/>
        <end position="271"/>
    </location>
</feature>
<feature type="transmembrane region" description="Helical" evidence="6">
    <location>
        <begin position="30"/>
        <end position="51"/>
    </location>
</feature>
<keyword evidence="5 6" id="KW-0472">Membrane</keyword>
<feature type="transmembrane region" description="Helical" evidence="6">
    <location>
        <begin position="126"/>
        <end position="146"/>
    </location>
</feature>
<dbReference type="PANTHER" id="PTHR42920">
    <property type="entry name" value="OS03G0707200 PROTEIN-RELATED"/>
    <property type="match status" value="1"/>
</dbReference>
<dbReference type="eggNOG" id="COG0697">
    <property type="taxonomic scope" value="Bacteria"/>
</dbReference>
<organism evidence="8 9">
    <name type="scientific">Caballeronia sordidicola</name>
    <name type="common">Burkholderia sordidicola</name>
    <dbReference type="NCBI Taxonomy" id="196367"/>
    <lineage>
        <taxon>Bacteria</taxon>
        <taxon>Pseudomonadati</taxon>
        <taxon>Pseudomonadota</taxon>
        <taxon>Betaproteobacteria</taxon>
        <taxon>Burkholderiales</taxon>
        <taxon>Burkholderiaceae</taxon>
        <taxon>Caballeronia</taxon>
    </lineage>
</organism>
<dbReference type="InterPro" id="IPR037185">
    <property type="entry name" value="EmrE-like"/>
</dbReference>
<proteinExistence type="predicted"/>
<evidence type="ECO:0000256" key="4">
    <source>
        <dbReference type="ARBA" id="ARBA00022989"/>
    </source>
</evidence>
<dbReference type="GO" id="GO:0005886">
    <property type="term" value="C:plasma membrane"/>
    <property type="evidence" value="ECO:0007669"/>
    <property type="project" value="UniProtKB-SubCell"/>
</dbReference>
<feature type="domain" description="EamA" evidence="7">
    <location>
        <begin position="32"/>
        <end position="170"/>
    </location>
</feature>
<keyword evidence="2" id="KW-1003">Cell membrane</keyword>
<evidence type="ECO:0000256" key="3">
    <source>
        <dbReference type="ARBA" id="ARBA00022692"/>
    </source>
</evidence>
<evidence type="ECO:0000256" key="6">
    <source>
        <dbReference type="SAM" id="Phobius"/>
    </source>
</evidence>
<keyword evidence="4 6" id="KW-1133">Transmembrane helix</keyword>
<dbReference type="InterPro" id="IPR000620">
    <property type="entry name" value="EamA_dom"/>
</dbReference>
<evidence type="ECO:0000313" key="9">
    <source>
        <dbReference type="Proteomes" id="UP000214720"/>
    </source>
</evidence>
<comment type="caution">
    <text evidence="8">The sequence shown here is derived from an EMBL/GenBank/DDBJ whole genome shotgun (WGS) entry which is preliminary data.</text>
</comment>
<evidence type="ECO:0000256" key="5">
    <source>
        <dbReference type="ARBA" id="ARBA00023136"/>
    </source>
</evidence>
<dbReference type="EMBL" id="MTHB01000246">
    <property type="protein sequence ID" value="OXC73549.1"/>
    <property type="molecule type" value="Genomic_DNA"/>
</dbReference>
<feature type="transmembrane region" description="Helical" evidence="6">
    <location>
        <begin position="63"/>
        <end position="82"/>
    </location>
</feature>
<dbReference type="InterPro" id="IPR051258">
    <property type="entry name" value="Diverse_Substrate_Transporter"/>
</dbReference>
<feature type="transmembrane region" description="Helical" evidence="6">
    <location>
        <begin position="185"/>
        <end position="208"/>
    </location>
</feature>
<feature type="transmembrane region" description="Helical" evidence="6">
    <location>
        <begin position="220"/>
        <end position="241"/>
    </location>
</feature>
<feature type="transmembrane region" description="Helical" evidence="6">
    <location>
        <begin position="283"/>
        <end position="304"/>
    </location>
</feature>
<protein>
    <submittedName>
        <fullName evidence="8">Permeases of the drug/metabolite transporter (DMT) superfamily</fullName>
    </submittedName>
</protein>
<keyword evidence="3 6" id="KW-0812">Transmembrane</keyword>
<comment type="subcellular location">
    <subcellularLocation>
        <location evidence="1">Cell membrane</location>
        <topology evidence="1">Multi-pass membrane protein</topology>
    </subcellularLocation>
</comment>
<feature type="transmembrane region" description="Helical" evidence="6">
    <location>
        <begin position="153"/>
        <end position="179"/>
    </location>
</feature>
<feature type="transmembrane region" description="Helical" evidence="6">
    <location>
        <begin position="310"/>
        <end position="327"/>
    </location>
</feature>
<dbReference type="AlphaFoldDB" id="A0A226WRV1"/>
<evidence type="ECO:0000256" key="2">
    <source>
        <dbReference type="ARBA" id="ARBA00022475"/>
    </source>
</evidence>
<feature type="transmembrane region" description="Helical" evidence="6">
    <location>
        <begin position="94"/>
        <end position="114"/>
    </location>
</feature>
<dbReference type="RefSeq" id="WP_256983672.1">
    <property type="nucleotide sequence ID" value="NZ_MTHB01000246.1"/>
</dbReference>